<evidence type="ECO:0000313" key="9">
    <source>
        <dbReference type="Proteomes" id="UP001500603"/>
    </source>
</evidence>
<protein>
    <recommendedName>
        <fullName evidence="7">ABC transporter domain-containing protein</fullName>
    </recommendedName>
</protein>
<dbReference type="InterPro" id="IPR027417">
    <property type="entry name" value="P-loop_NTPase"/>
</dbReference>
<dbReference type="Pfam" id="PF00005">
    <property type="entry name" value="ABC_tran"/>
    <property type="match status" value="1"/>
</dbReference>
<reference evidence="9" key="1">
    <citation type="journal article" date="2019" name="Int. J. Syst. Evol. Microbiol.">
        <title>The Global Catalogue of Microorganisms (GCM) 10K type strain sequencing project: providing services to taxonomists for standard genome sequencing and annotation.</title>
        <authorList>
            <consortium name="The Broad Institute Genomics Platform"/>
            <consortium name="The Broad Institute Genome Sequencing Center for Infectious Disease"/>
            <person name="Wu L."/>
            <person name="Ma J."/>
        </authorList>
    </citation>
    <scope>NUCLEOTIDE SEQUENCE [LARGE SCALE GENOMIC DNA]</scope>
    <source>
        <strain evidence="9">JCM 18298</strain>
    </source>
</reference>
<evidence type="ECO:0000256" key="3">
    <source>
        <dbReference type="ARBA" id="ARBA00022448"/>
    </source>
</evidence>
<name>A0ABP9KVJ2_9NOCA</name>
<dbReference type="PANTHER" id="PTHR42711:SF5">
    <property type="entry name" value="ABC TRANSPORTER ATP-BINDING PROTEIN NATA"/>
    <property type="match status" value="1"/>
</dbReference>
<dbReference type="InterPro" id="IPR050763">
    <property type="entry name" value="ABC_transporter_ATP-binding"/>
</dbReference>
<dbReference type="Gene3D" id="3.40.50.300">
    <property type="entry name" value="P-loop containing nucleotide triphosphate hydrolases"/>
    <property type="match status" value="1"/>
</dbReference>
<evidence type="ECO:0000256" key="5">
    <source>
        <dbReference type="ARBA" id="ARBA00022840"/>
    </source>
</evidence>
<evidence type="ECO:0000256" key="2">
    <source>
        <dbReference type="ARBA" id="ARBA00005417"/>
    </source>
</evidence>
<keyword evidence="6" id="KW-0046">Antibiotic resistance</keyword>
<comment type="similarity">
    <text evidence="2">Belongs to the ABC transporter superfamily.</text>
</comment>
<evidence type="ECO:0000256" key="4">
    <source>
        <dbReference type="ARBA" id="ARBA00022741"/>
    </source>
</evidence>
<keyword evidence="4" id="KW-0547">Nucleotide-binding</keyword>
<dbReference type="Proteomes" id="UP001500603">
    <property type="component" value="Unassembled WGS sequence"/>
</dbReference>
<evidence type="ECO:0000256" key="1">
    <source>
        <dbReference type="ARBA" id="ARBA00004202"/>
    </source>
</evidence>
<evidence type="ECO:0000256" key="6">
    <source>
        <dbReference type="ARBA" id="ARBA00023251"/>
    </source>
</evidence>
<organism evidence="8 9">
    <name type="scientific">Nocardia callitridis</name>
    <dbReference type="NCBI Taxonomy" id="648753"/>
    <lineage>
        <taxon>Bacteria</taxon>
        <taxon>Bacillati</taxon>
        <taxon>Actinomycetota</taxon>
        <taxon>Actinomycetes</taxon>
        <taxon>Mycobacteriales</taxon>
        <taxon>Nocardiaceae</taxon>
        <taxon>Nocardia</taxon>
    </lineage>
</organism>
<dbReference type="EMBL" id="BAABJM010000006">
    <property type="protein sequence ID" value="GAA5064746.1"/>
    <property type="molecule type" value="Genomic_DNA"/>
</dbReference>
<accession>A0ABP9KVJ2</accession>
<dbReference type="InterPro" id="IPR003439">
    <property type="entry name" value="ABC_transporter-like_ATP-bd"/>
</dbReference>
<evidence type="ECO:0000313" key="8">
    <source>
        <dbReference type="EMBL" id="GAA5064746.1"/>
    </source>
</evidence>
<feature type="domain" description="ABC transporter" evidence="7">
    <location>
        <begin position="1"/>
        <end position="138"/>
    </location>
</feature>
<keyword evidence="9" id="KW-1185">Reference proteome</keyword>
<comment type="subcellular location">
    <subcellularLocation>
        <location evidence="1">Cell membrane</location>
        <topology evidence="1">Peripheral membrane protein</topology>
    </subcellularLocation>
</comment>
<dbReference type="PANTHER" id="PTHR42711">
    <property type="entry name" value="ABC TRANSPORTER ATP-BINDING PROTEIN"/>
    <property type="match status" value="1"/>
</dbReference>
<proteinExistence type="inferred from homology"/>
<keyword evidence="3" id="KW-0813">Transport</keyword>
<gene>
    <name evidence="8" type="ORF">GCM10023318_51020</name>
</gene>
<comment type="caution">
    <text evidence="8">The sequence shown here is derived from an EMBL/GenBank/DDBJ whole genome shotgun (WGS) entry which is preliminary data.</text>
</comment>
<keyword evidence="5" id="KW-0067">ATP-binding</keyword>
<evidence type="ECO:0000259" key="7">
    <source>
        <dbReference type="Pfam" id="PF00005"/>
    </source>
</evidence>
<dbReference type="SUPFAM" id="SSF52540">
    <property type="entry name" value="P-loop containing nucleoside triphosphate hydrolases"/>
    <property type="match status" value="1"/>
</dbReference>
<sequence>MSLDVPAGGLGVVVGQGGSGRTSLLLALAGRLRIMAGTISVGGHRIPGAGRAVRRLVSVARAAPAVDLDDELRVGELMDERALIGGADGDAVAETMDLLRVDAPAAMFVGELPAHQRSLLAVALAAAEWPSAVFLDDADRGCGAREADHVWWGLRTLAAHGCTVLASSTLVPAVCFEDESIPVFELPHPTQRDQIAFGEE</sequence>